<dbReference type="InterPro" id="IPR024958">
    <property type="entry name" value="GRASP_PDZ"/>
</dbReference>
<reference evidence="7 8" key="1">
    <citation type="journal article" date="2018" name="Evol. Lett.">
        <title>Horizontal gene cluster transfer increased hallucinogenic mushroom diversity.</title>
        <authorList>
            <person name="Reynolds H.T."/>
            <person name="Vijayakumar V."/>
            <person name="Gluck-Thaler E."/>
            <person name="Korotkin H.B."/>
            <person name="Matheny P.B."/>
            <person name="Slot J.C."/>
        </authorList>
    </citation>
    <scope>NUCLEOTIDE SEQUENCE [LARGE SCALE GENOMIC DNA]</scope>
    <source>
        <strain evidence="7 8">2631</strain>
    </source>
</reference>
<accession>A0A409X738</accession>
<name>A0A409X738_PSICY</name>
<dbReference type="GO" id="GO:0005634">
    <property type="term" value="C:nucleus"/>
    <property type="evidence" value="ECO:0007669"/>
    <property type="project" value="TreeGrafter"/>
</dbReference>
<dbReference type="Proteomes" id="UP000283269">
    <property type="component" value="Unassembled WGS sequence"/>
</dbReference>
<feature type="domain" description="Nas2 N-terminal" evidence="6">
    <location>
        <begin position="16"/>
        <end position="92"/>
    </location>
</feature>
<dbReference type="FunFam" id="2.30.42.10:FF:000107">
    <property type="entry name" value="26S proteasome non-ATPase regulatory subunit 9"/>
    <property type="match status" value="1"/>
</dbReference>
<evidence type="ECO:0000259" key="6">
    <source>
        <dbReference type="Pfam" id="PF18265"/>
    </source>
</evidence>
<proteinExistence type="predicted"/>
<gene>
    <name evidence="7" type="ORF">CVT25_007208</name>
</gene>
<dbReference type="OrthoDB" id="72325at2759"/>
<dbReference type="InterPro" id="IPR036034">
    <property type="entry name" value="PDZ_sf"/>
</dbReference>
<evidence type="ECO:0000256" key="1">
    <source>
        <dbReference type="ARBA" id="ARBA00023186"/>
    </source>
</evidence>
<dbReference type="GO" id="GO:0005737">
    <property type="term" value="C:cytoplasm"/>
    <property type="evidence" value="ECO:0007669"/>
    <property type="project" value="TreeGrafter"/>
</dbReference>
<feature type="domain" description="PDZ GRASP-type" evidence="5">
    <location>
        <begin position="115"/>
        <end position="199"/>
    </location>
</feature>
<sequence>MASVPANPGSPADHARALMAQKDSIEAELQEQITILKANNVTMQTPLVDPEGFPRADIDLWIVRTARKRIIELRNDLKDVMDEIAGALERVYDPTLPTPASSSSAGSTPPPKPFAKVEAVAPESPSAEAALQRGDLVLKFGGLDHNSFESSSLQPLADLVAASENRGISILVSRDNITKRLTLTPRKNWGGKGMLGCHIVPYTPS</sequence>
<feature type="compositionally biased region" description="Low complexity" evidence="4">
    <location>
        <begin position="94"/>
        <end position="107"/>
    </location>
</feature>
<keyword evidence="1" id="KW-0143">Chaperone</keyword>
<evidence type="ECO:0000256" key="4">
    <source>
        <dbReference type="SAM" id="MobiDB-lite"/>
    </source>
</evidence>
<dbReference type="Pfam" id="PF04495">
    <property type="entry name" value="GRASP55_65"/>
    <property type="match status" value="1"/>
</dbReference>
<evidence type="ECO:0000256" key="3">
    <source>
        <dbReference type="SAM" id="Coils"/>
    </source>
</evidence>
<dbReference type="PANTHER" id="PTHR12651:SF1">
    <property type="entry name" value="26S PROTEASOME NON-ATPASE REGULATORY SUBUNIT 9"/>
    <property type="match status" value="1"/>
</dbReference>
<keyword evidence="3" id="KW-0175">Coiled coil</keyword>
<dbReference type="PANTHER" id="PTHR12651">
    <property type="entry name" value="26S PROTEASOME NON-ATPASE REGULATORY SUBUNIT 9"/>
    <property type="match status" value="1"/>
</dbReference>
<dbReference type="FunCoup" id="A0A409X738">
    <property type="interactions" value="661"/>
</dbReference>
<dbReference type="SUPFAM" id="SSF50156">
    <property type="entry name" value="PDZ domain-like"/>
    <property type="match status" value="1"/>
</dbReference>
<protein>
    <recommendedName>
        <fullName evidence="2">Probable 26S proteasome regulatory subunit p27</fullName>
    </recommendedName>
</protein>
<dbReference type="Pfam" id="PF18265">
    <property type="entry name" value="Nas2_N"/>
    <property type="match status" value="1"/>
</dbReference>
<evidence type="ECO:0000259" key="5">
    <source>
        <dbReference type="Pfam" id="PF04495"/>
    </source>
</evidence>
<dbReference type="Gene3D" id="2.30.42.10">
    <property type="match status" value="1"/>
</dbReference>
<dbReference type="Gene3D" id="6.10.140.1710">
    <property type="match status" value="1"/>
</dbReference>
<dbReference type="AlphaFoldDB" id="A0A409X738"/>
<keyword evidence="8" id="KW-1185">Reference proteome</keyword>
<organism evidence="7 8">
    <name type="scientific">Psilocybe cyanescens</name>
    <dbReference type="NCBI Taxonomy" id="93625"/>
    <lineage>
        <taxon>Eukaryota</taxon>
        <taxon>Fungi</taxon>
        <taxon>Dikarya</taxon>
        <taxon>Basidiomycota</taxon>
        <taxon>Agaricomycotina</taxon>
        <taxon>Agaricomycetes</taxon>
        <taxon>Agaricomycetidae</taxon>
        <taxon>Agaricales</taxon>
        <taxon>Agaricineae</taxon>
        <taxon>Strophariaceae</taxon>
        <taxon>Psilocybe</taxon>
    </lineage>
</organism>
<evidence type="ECO:0000313" key="8">
    <source>
        <dbReference type="Proteomes" id="UP000283269"/>
    </source>
</evidence>
<dbReference type="EMBL" id="NHYD01002463">
    <property type="protein sequence ID" value="PPQ86550.1"/>
    <property type="molecule type" value="Genomic_DNA"/>
</dbReference>
<dbReference type="STRING" id="93625.A0A409X738"/>
<comment type="caution">
    <text evidence="7">The sequence shown here is derived from an EMBL/GenBank/DDBJ whole genome shotgun (WGS) entry which is preliminary data.</text>
</comment>
<dbReference type="InParanoid" id="A0A409X738"/>
<dbReference type="InterPro" id="IPR040815">
    <property type="entry name" value="Nas2_N"/>
</dbReference>
<evidence type="ECO:0000256" key="2">
    <source>
        <dbReference type="ARBA" id="ARBA00068021"/>
    </source>
</evidence>
<feature type="region of interest" description="Disordered" evidence="4">
    <location>
        <begin position="93"/>
        <end position="121"/>
    </location>
</feature>
<dbReference type="GO" id="GO:0070682">
    <property type="term" value="P:proteasome regulatory particle assembly"/>
    <property type="evidence" value="ECO:0007669"/>
    <property type="project" value="InterPro"/>
</dbReference>
<dbReference type="InterPro" id="IPR035269">
    <property type="entry name" value="PSMD9"/>
</dbReference>
<evidence type="ECO:0000313" key="7">
    <source>
        <dbReference type="EMBL" id="PPQ86550.1"/>
    </source>
</evidence>
<feature type="coiled-coil region" evidence="3">
    <location>
        <begin position="63"/>
        <end position="90"/>
    </location>
</feature>